<feature type="region of interest" description="Disordered" evidence="1">
    <location>
        <begin position="1"/>
        <end position="44"/>
    </location>
</feature>
<evidence type="ECO:0000313" key="3">
    <source>
        <dbReference type="EMBL" id="ELA27614.1"/>
    </source>
</evidence>
<keyword evidence="2" id="KW-0812">Transmembrane</keyword>
<keyword evidence="2" id="KW-0472">Membrane</keyword>
<dbReference type="AlphaFoldDB" id="L2FMH4"/>
<name>L2FMH4_COLFN</name>
<evidence type="ECO:0000256" key="1">
    <source>
        <dbReference type="SAM" id="MobiDB-lite"/>
    </source>
</evidence>
<evidence type="ECO:0000256" key="2">
    <source>
        <dbReference type="SAM" id="Phobius"/>
    </source>
</evidence>
<dbReference type="EMBL" id="KB020980">
    <property type="protein sequence ID" value="ELA27614.1"/>
    <property type="molecule type" value="Genomic_DNA"/>
</dbReference>
<feature type="transmembrane region" description="Helical" evidence="2">
    <location>
        <begin position="67"/>
        <end position="86"/>
    </location>
</feature>
<keyword evidence="2" id="KW-1133">Transmembrane helix</keyword>
<sequence length="662" mass="72597">MSSITDDSSSPRGPSLDRQRVASQNYESDPAESLMSESSSDKKTDFAVVEDSHGVRRRNSASAIQQFLLDALLIIPSMCFIVYGIMALQNHGKPIDEDPIPALRMAATYSPTIFPIAFAAVAANLLKAAAGWKMERGVTVLSLEYLLSCRTVFSAVTTPFTLRRANILVPFLVALWAMSPLGGQAALRIMEMIPSQVSEPYPFEYLEFMSVFPHSSPVSSAGSSLMPSIQGTFISALSSSEEVKLGPRDAFGNVKIPMLEHYPQTTTADPDGWYNVSLNGSDMIWSAIMGIPVATQGGFSRGQNYSFTMNTSYMNADCAVRRGQAMNLGNWSKYMNKTGLYNTGRVLIIRPAGVRNIFSKTPMDLILEAYYLPNEITTNATCIVTTTHAEVDVACQGPVCGSRRIRRTEKPENMTVRTVLDGIAAEGSQKLVPAGVLNAFMETLVRITQTPWEAQGMGMYKPFPSPLETYFTHPNAPFSAPGIGNWNGTDIYEVGDVVFSQRLSQLLNTFWLSSVASLIISGNFNFQTHRMLLGVENTIVQNVTGTRTPDRLVMRVNGLWISTLFIASAVMLASGVAASVFGCLRRGPDVLDRATFFLRDSPHVNVAQRNSLEDGISQVKRTKSLRVCVGDIRPTEETGYVTFGTVGEAMPLSWQEKERRYA</sequence>
<dbReference type="STRING" id="1213859.L2FMH4"/>
<reference evidence="3" key="1">
    <citation type="submission" date="2012-08" db="EMBL/GenBank/DDBJ databases">
        <title>Genome analysis of Colletotrichum orbiculare and Colletotrichum fructicola.</title>
        <authorList>
            <person name="Gan P.H.P."/>
            <person name="Ikeda K."/>
            <person name="Irieda H."/>
            <person name="Narusaka M."/>
            <person name="O'Connell R.J."/>
            <person name="Narusaka Y."/>
            <person name="Takano Y."/>
            <person name="Kubo Y."/>
            <person name="Shirasu K."/>
        </authorList>
    </citation>
    <scope>NUCLEOTIDE SEQUENCE</scope>
    <source>
        <strain evidence="3">Nara gc5</strain>
    </source>
</reference>
<protein>
    <submittedName>
        <fullName evidence="3">Uncharacterized protein</fullName>
    </submittedName>
</protein>
<dbReference type="HOGENOM" id="CLU_012207_0_0_1"/>
<gene>
    <name evidence="3" type="ORF">CGGC5_1598</name>
</gene>
<accession>L2FMH4</accession>
<feature type="compositionally biased region" description="Polar residues" evidence="1">
    <location>
        <begin position="1"/>
        <end position="12"/>
    </location>
</feature>
<feature type="transmembrane region" description="Helical" evidence="2">
    <location>
        <begin position="106"/>
        <end position="126"/>
    </location>
</feature>
<feature type="transmembrane region" description="Helical" evidence="2">
    <location>
        <begin position="167"/>
        <end position="187"/>
    </location>
</feature>
<proteinExistence type="predicted"/>
<organism evidence="3">
    <name type="scientific">Colletotrichum fructicola (strain Nara gc5)</name>
    <name type="common">Anthracnose fungus</name>
    <name type="synonym">Colletotrichum gloeosporioides (strain Nara gc5)</name>
    <dbReference type="NCBI Taxonomy" id="1213859"/>
    <lineage>
        <taxon>Eukaryota</taxon>
        <taxon>Fungi</taxon>
        <taxon>Dikarya</taxon>
        <taxon>Ascomycota</taxon>
        <taxon>Pezizomycotina</taxon>
        <taxon>Sordariomycetes</taxon>
        <taxon>Hypocreomycetidae</taxon>
        <taxon>Glomerellales</taxon>
        <taxon>Glomerellaceae</taxon>
        <taxon>Colletotrichum</taxon>
        <taxon>Colletotrichum gloeosporioides species complex</taxon>
    </lineage>
</organism>
<feature type="transmembrane region" description="Helical" evidence="2">
    <location>
        <begin position="559"/>
        <end position="584"/>
    </location>
</feature>